<keyword evidence="10" id="KW-1185">Reference proteome</keyword>
<keyword evidence="5 7" id="KW-1133">Transmembrane helix</keyword>
<evidence type="ECO:0000256" key="4">
    <source>
        <dbReference type="ARBA" id="ARBA00022692"/>
    </source>
</evidence>
<dbReference type="OrthoDB" id="9805682at2"/>
<dbReference type="AlphaFoldDB" id="A0A090ADP3"/>
<keyword evidence="6 7" id="KW-0472">Membrane</keyword>
<feature type="domain" description="Type II secretion system protein GspF" evidence="8">
    <location>
        <begin position="68"/>
        <end position="190"/>
    </location>
</feature>
<organism evidence="9 10">
    <name type="scientific">Thioploca ingrica</name>
    <dbReference type="NCBI Taxonomy" id="40754"/>
    <lineage>
        <taxon>Bacteria</taxon>
        <taxon>Pseudomonadati</taxon>
        <taxon>Pseudomonadota</taxon>
        <taxon>Gammaproteobacteria</taxon>
        <taxon>Thiotrichales</taxon>
        <taxon>Thiotrichaceae</taxon>
        <taxon>Thioploca</taxon>
    </lineage>
</organism>
<keyword evidence="3" id="KW-1003">Cell membrane</keyword>
<dbReference type="InterPro" id="IPR018076">
    <property type="entry name" value="T2SS_GspF_dom"/>
</dbReference>
<reference evidence="9" key="1">
    <citation type="journal article" date="2014" name="ISME J.">
        <title>Ecophysiology of Thioploca ingrica as revealed by the complete genome sequence supplemented with proteomic evidence.</title>
        <authorList>
            <person name="Kojima H."/>
            <person name="Ogura Y."/>
            <person name="Yamamoto N."/>
            <person name="Togashi T."/>
            <person name="Mori H."/>
            <person name="Watanabe T."/>
            <person name="Nemoto F."/>
            <person name="Kurokawa K."/>
            <person name="Hayashi T."/>
            <person name="Fukui M."/>
        </authorList>
    </citation>
    <scope>NUCLEOTIDE SEQUENCE [LARGE SCALE GENOMIC DNA]</scope>
</reference>
<accession>A0A090ADP3</accession>
<dbReference type="PRINTS" id="PR00812">
    <property type="entry name" value="BCTERIALGSPF"/>
</dbReference>
<dbReference type="GO" id="GO:0005886">
    <property type="term" value="C:plasma membrane"/>
    <property type="evidence" value="ECO:0007669"/>
    <property type="project" value="UniProtKB-SubCell"/>
</dbReference>
<proteinExistence type="inferred from homology"/>
<dbReference type="Pfam" id="PF00482">
    <property type="entry name" value="T2SSF"/>
    <property type="match status" value="2"/>
</dbReference>
<dbReference type="Proteomes" id="UP000031623">
    <property type="component" value="Chromosome"/>
</dbReference>
<evidence type="ECO:0000256" key="7">
    <source>
        <dbReference type="SAM" id="Phobius"/>
    </source>
</evidence>
<evidence type="ECO:0000313" key="10">
    <source>
        <dbReference type="Proteomes" id="UP000031623"/>
    </source>
</evidence>
<dbReference type="EMBL" id="AP014633">
    <property type="protein sequence ID" value="BAP56018.1"/>
    <property type="molecule type" value="Genomic_DNA"/>
</dbReference>
<dbReference type="PANTHER" id="PTHR30012">
    <property type="entry name" value="GENERAL SECRETION PATHWAY PROTEIN"/>
    <property type="match status" value="1"/>
</dbReference>
<evidence type="ECO:0000256" key="5">
    <source>
        <dbReference type="ARBA" id="ARBA00022989"/>
    </source>
</evidence>
<evidence type="ECO:0000256" key="6">
    <source>
        <dbReference type="ARBA" id="ARBA00023136"/>
    </source>
</evidence>
<protein>
    <submittedName>
        <fullName evidence="9">Type II secretion system protein</fullName>
    </submittedName>
</protein>
<evidence type="ECO:0000256" key="2">
    <source>
        <dbReference type="ARBA" id="ARBA00005745"/>
    </source>
</evidence>
<feature type="domain" description="Type II secretion system protein GspF" evidence="8">
    <location>
        <begin position="271"/>
        <end position="391"/>
    </location>
</feature>
<evidence type="ECO:0000256" key="1">
    <source>
        <dbReference type="ARBA" id="ARBA00004651"/>
    </source>
</evidence>
<feature type="transmembrane region" description="Helical" evidence="7">
    <location>
        <begin position="221"/>
        <end position="239"/>
    </location>
</feature>
<keyword evidence="4 7" id="KW-0812">Transmembrane</keyword>
<feature type="transmembrane region" description="Helical" evidence="7">
    <location>
        <begin position="366"/>
        <end position="393"/>
    </location>
</feature>
<evidence type="ECO:0000313" key="9">
    <source>
        <dbReference type="EMBL" id="BAP56018.1"/>
    </source>
</evidence>
<feature type="transmembrane region" description="Helical" evidence="7">
    <location>
        <begin position="167"/>
        <end position="189"/>
    </location>
</feature>
<dbReference type="InterPro" id="IPR042094">
    <property type="entry name" value="T2SS_GspF_sf"/>
</dbReference>
<dbReference type="InterPro" id="IPR003004">
    <property type="entry name" value="GspF/PilC"/>
</dbReference>
<dbReference type="STRING" id="40754.THII_1721"/>
<gene>
    <name evidence="9" type="ORF">THII_1721</name>
</gene>
<comment type="similarity">
    <text evidence="2">Belongs to the GSP F family.</text>
</comment>
<dbReference type="PANTHER" id="PTHR30012:SF0">
    <property type="entry name" value="TYPE II SECRETION SYSTEM PROTEIN F-RELATED"/>
    <property type="match status" value="1"/>
</dbReference>
<evidence type="ECO:0000256" key="3">
    <source>
        <dbReference type="ARBA" id="ARBA00022475"/>
    </source>
</evidence>
<comment type="subcellular location">
    <subcellularLocation>
        <location evidence="1">Cell membrane</location>
        <topology evidence="1">Multi-pass membrane protein</topology>
    </subcellularLocation>
</comment>
<name>A0A090ADP3_9GAMM</name>
<evidence type="ECO:0000259" key="8">
    <source>
        <dbReference type="Pfam" id="PF00482"/>
    </source>
</evidence>
<dbReference type="HOGENOM" id="CLU_035032_0_1_6"/>
<dbReference type="Gene3D" id="1.20.81.30">
    <property type="entry name" value="Type II secretion system (T2SS), domain F"/>
    <property type="match status" value="2"/>
</dbReference>
<dbReference type="KEGG" id="tig:THII_1721"/>
<dbReference type="GO" id="GO:0015628">
    <property type="term" value="P:protein secretion by the type II secretion system"/>
    <property type="evidence" value="ECO:0007669"/>
    <property type="project" value="TreeGrafter"/>
</dbReference>
<sequence length="401" mass="44508">MRYKYQAIDAQQQQVSGTLAANTEREALRQLQRRGLTPLYLTATDSPLQSDRTFRGNKPKQKDILIVLHELTTLLESEVTLIEAVESIAHSSHHPFITQTFTNIAIKLRQGTAFSITLQTSPLQLPWYLLQLVEAGELTGKLASALRDALNQMEYEIQIANEMRNALTYPVILIVSGIAAIIMIFTIVVPRFANILKNRGDHIPLLAQWVLNTGMLLNTHVEWLVGSLVVLLVIAIYLFTQPYLRAKLKDRIALLPLIGMWILEAETARWAAMMGTLLENRVALLHALELSAQGIKLPRLNAKLIQVSKAVKTGSTLSQALQDNDALTPTGHNLIRAGERAGQLPRMLRSLAKLLEESGRLRMKRFLLLLEPIAILVIGGIIGVIITGVILAITSVNEITL</sequence>